<feature type="transmembrane region" description="Helical" evidence="9">
    <location>
        <begin position="487"/>
        <end position="513"/>
    </location>
</feature>
<dbReference type="PANTHER" id="PTHR47314:SF1">
    <property type="entry name" value="MALTOSE_MALTODEXTRIN TRANSPORT SYSTEM PERMEASE PROTEIN MALF"/>
    <property type="match status" value="1"/>
</dbReference>
<sequence>MKAWSIIKSILSGLIWGIGQVFNRQYLKALFFFIFFAIFVTLELATSNYFYEETTENEIALNKIAGESFGEWFEKSLFQFYDGQILQSSSNRIASFEAFLDEIGVEEKPNGGYYGGATGSQNPTAKLFTEERFIEFLARDLKEASYLRYTEFGTTNETRAEDFDSANAKRLITLENSNMYWDEVNHKFYLPISSQAVAGQQITEYFETHVFNRMDNPSIITSVQGLTPFRKTGKLFKDTDTNEYYVEVFINTDQQRFLLLSNDTFSLKESGAGFSPTAVTNILGPVYELNGTLYEYYEPGLIHNTVRAQYKQTPFSTLFRRAVVQVHTINPTQSQDFVKLMVRVYMDLHPDFKAQYMKDFNNFFYDRAGMFVKGYWEVLTLGQTEQVRLNGHLALEHAMIGLPGESSNSNLRSVNINFEGQVNIRGHISTLLLLDGLIMVILSLFFFIFGIWSALDTYKVSEQRRKEKEILDTKSYFKSVWDNGFEYIILSPAMFVLAFISIMPIAFGFVLAFTSIGGNGSMDKLFDWVGFTNFITVFDPNSSIGQGFGNAFWRVLTWTLIWAVFSTVTVFFGGFFQALILNAESVVFRKLWRTILILPWAIPALLSQMVFSVMFNETGFINQLLMQLGIYDIFIDWGILGQAYNQVSGFAKYFWLGHENIQWFTNENNPNFVKTVIIVLNIWLGFPYFMALMTGIMTAIDKSLYEAADIDGATGFQKLRSITMPLVLYSTAPILIMTFSGNFNNFGVIYFITGGGPGNLNDVNSGFAGQTDILISWMYRLTTDHQIYNLASVFSVLIFIFVGSLTAWNLSRTKAFQED</sequence>
<evidence type="ECO:0000259" key="10">
    <source>
        <dbReference type="PROSITE" id="PS50928"/>
    </source>
</evidence>
<dbReference type="GeneID" id="41339590"/>
<feature type="transmembrane region" description="Helical" evidence="9">
    <location>
        <begin position="560"/>
        <end position="583"/>
    </location>
</feature>
<feature type="transmembrane region" description="Helical" evidence="9">
    <location>
        <begin position="431"/>
        <end position="455"/>
    </location>
</feature>
<dbReference type="Proteomes" id="UP000315938">
    <property type="component" value="Unassembled WGS sequence"/>
</dbReference>
<keyword evidence="5" id="KW-0762">Sugar transport</keyword>
<dbReference type="Pfam" id="PF00528">
    <property type="entry name" value="BPD_transp_1"/>
    <property type="match status" value="1"/>
</dbReference>
<accession>A0A553II65</accession>
<dbReference type="InterPro" id="IPR000515">
    <property type="entry name" value="MetI-like"/>
</dbReference>
<reference evidence="11 12" key="1">
    <citation type="submission" date="2019-07" db="EMBL/GenBank/DDBJ databases">
        <title>Genome sequence of Acholeplasma laidlawii strain with increased resistance to erythromycin.</title>
        <authorList>
            <person name="Medvedeva E.S."/>
            <person name="Baranova N.B."/>
            <person name="Siniagina M.N."/>
            <person name="Mouzykantov A."/>
            <person name="Chernova O.A."/>
            <person name="Chernov V.M."/>
        </authorList>
    </citation>
    <scope>NUCLEOTIDE SEQUENCE [LARGE SCALE GENOMIC DNA]</scope>
    <source>
        <strain evidence="11 12">PG8REry</strain>
    </source>
</reference>
<proteinExistence type="inferred from homology"/>
<evidence type="ECO:0000256" key="1">
    <source>
        <dbReference type="ARBA" id="ARBA00004651"/>
    </source>
</evidence>
<dbReference type="SUPFAM" id="SSF161098">
    <property type="entry name" value="MetI-like"/>
    <property type="match status" value="1"/>
</dbReference>
<feature type="transmembrane region" description="Helical" evidence="9">
    <location>
        <begin position="726"/>
        <end position="752"/>
    </location>
</feature>
<evidence type="ECO:0000256" key="9">
    <source>
        <dbReference type="RuleBase" id="RU363032"/>
    </source>
</evidence>
<evidence type="ECO:0000256" key="3">
    <source>
        <dbReference type="ARBA" id="ARBA00022448"/>
    </source>
</evidence>
<gene>
    <name evidence="11" type="ORF">FNV44_02300</name>
</gene>
<dbReference type="CDD" id="cd06261">
    <property type="entry name" value="TM_PBP2"/>
    <property type="match status" value="1"/>
</dbReference>
<feature type="transmembrane region" description="Helical" evidence="9">
    <location>
        <begin position="595"/>
        <end position="615"/>
    </location>
</feature>
<keyword evidence="4" id="KW-1003">Cell membrane</keyword>
<keyword evidence="3 9" id="KW-0813">Transport</keyword>
<keyword evidence="6 9" id="KW-0812">Transmembrane</keyword>
<dbReference type="GO" id="GO:1990060">
    <property type="term" value="C:maltose transport complex"/>
    <property type="evidence" value="ECO:0007669"/>
    <property type="project" value="TreeGrafter"/>
</dbReference>
<evidence type="ECO:0000256" key="4">
    <source>
        <dbReference type="ARBA" id="ARBA00022475"/>
    </source>
</evidence>
<evidence type="ECO:0000256" key="5">
    <source>
        <dbReference type="ARBA" id="ARBA00022597"/>
    </source>
</evidence>
<dbReference type="AlphaFoldDB" id="A0A553II65"/>
<dbReference type="PANTHER" id="PTHR47314">
    <property type="entry name" value="MALTOSE/MALTODEXTRIN TRANSPORT SYSTEM PERMEASE PROTEIN MALF"/>
    <property type="match status" value="1"/>
</dbReference>
<evidence type="ECO:0000256" key="6">
    <source>
        <dbReference type="ARBA" id="ARBA00022692"/>
    </source>
</evidence>
<evidence type="ECO:0000256" key="7">
    <source>
        <dbReference type="ARBA" id="ARBA00022989"/>
    </source>
</evidence>
<dbReference type="EMBL" id="VKID01000001">
    <property type="protein sequence ID" value="TRX99893.1"/>
    <property type="molecule type" value="Genomic_DNA"/>
</dbReference>
<evidence type="ECO:0000256" key="2">
    <source>
        <dbReference type="ARBA" id="ARBA00009047"/>
    </source>
</evidence>
<comment type="caution">
    <text evidence="11">The sequence shown here is derived from an EMBL/GenBank/DDBJ whole genome shotgun (WGS) entry which is preliminary data.</text>
</comment>
<organism evidence="11 12">
    <name type="scientific">Acholeplasma laidlawii</name>
    <dbReference type="NCBI Taxonomy" id="2148"/>
    <lineage>
        <taxon>Bacteria</taxon>
        <taxon>Bacillati</taxon>
        <taxon>Mycoplasmatota</taxon>
        <taxon>Mollicutes</taxon>
        <taxon>Acholeplasmatales</taxon>
        <taxon>Acholeplasmataceae</taxon>
        <taxon>Acholeplasma</taxon>
    </lineage>
</organism>
<keyword evidence="7 9" id="KW-1133">Transmembrane helix</keyword>
<comment type="similarity">
    <text evidence="2">Belongs to the binding-protein-dependent transport system permease family. MalFG subfamily.</text>
</comment>
<protein>
    <submittedName>
        <fullName evidence="11">Sugar ABC transporter permease</fullName>
    </submittedName>
</protein>
<evidence type="ECO:0000256" key="8">
    <source>
        <dbReference type="ARBA" id="ARBA00023136"/>
    </source>
</evidence>
<dbReference type="Gene3D" id="1.10.3720.10">
    <property type="entry name" value="MetI-like"/>
    <property type="match status" value="1"/>
</dbReference>
<dbReference type="InterPro" id="IPR035906">
    <property type="entry name" value="MetI-like_sf"/>
</dbReference>
<comment type="subcellular location">
    <subcellularLocation>
        <location evidence="1 9">Cell membrane</location>
        <topology evidence="1 9">Multi-pass membrane protein</topology>
    </subcellularLocation>
</comment>
<feature type="transmembrane region" description="Helical" evidence="9">
    <location>
        <begin position="787"/>
        <end position="810"/>
    </location>
</feature>
<dbReference type="GO" id="GO:0015423">
    <property type="term" value="F:ABC-type maltose transporter activity"/>
    <property type="evidence" value="ECO:0007669"/>
    <property type="project" value="TreeGrafter"/>
</dbReference>
<name>A0A553II65_ACHLA</name>
<dbReference type="RefSeq" id="WP_012242607.1">
    <property type="nucleotide sequence ID" value="NZ_JACAOE010000001.1"/>
</dbReference>
<feature type="transmembrane region" description="Helical" evidence="9">
    <location>
        <begin position="672"/>
        <end position="693"/>
    </location>
</feature>
<dbReference type="PROSITE" id="PS50928">
    <property type="entry name" value="ABC_TM1"/>
    <property type="match status" value="1"/>
</dbReference>
<evidence type="ECO:0000313" key="11">
    <source>
        <dbReference type="EMBL" id="TRX99893.1"/>
    </source>
</evidence>
<evidence type="ECO:0000313" key="12">
    <source>
        <dbReference type="Proteomes" id="UP000315938"/>
    </source>
</evidence>
<feature type="domain" description="ABC transmembrane type-1" evidence="10">
    <location>
        <begin position="556"/>
        <end position="809"/>
    </location>
</feature>
<dbReference type="GO" id="GO:0042956">
    <property type="term" value="P:maltodextrin transmembrane transport"/>
    <property type="evidence" value="ECO:0007669"/>
    <property type="project" value="TreeGrafter"/>
</dbReference>
<feature type="transmembrane region" description="Helical" evidence="9">
    <location>
        <begin position="29"/>
        <end position="51"/>
    </location>
</feature>
<keyword evidence="8 9" id="KW-0472">Membrane</keyword>